<name>A0AAV0BM54_PHAPC</name>
<dbReference type="Proteomes" id="UP001153365">
    <property type="component" value="Unassembled WGS sequence"/>
</dbReference>
<comment type="caution">
    <text evidence="2">The sequence shown here is derived from an EMBL/GenBank/DDBJ whole genome shotgun (WGS) entry which is preliminary data.</text>
</comment>
<sequence>MPSHPKEGMQEEKVELAGVGLRQWVVAVAEGEGVDEELIGRARLEAQAAPDSWIQASREAVVEDLALGGKFWWNLLNFEDEGKNLGGGAHQGQNDWSRITGVMDL</sequence>
<protein>
    <submittedName>
        <fullName evidence="2">Uncharacterized protein</fullName>
    </submittedName>
</protein>
<evidence type="ECO:0000313" key="3">
    <source>
        <dbReference type="Proteomes" id="UP001153365"/>
    </source>
</evidence>
<keyword evidence="3" id="KW-1185">Reference proteome</keyword>
<reference evidence="2" key="1">
    <citation type="submission" date="2022-06" db="EMBL/GenBank/DDBJ databases">
        <authorList>
            <consortium name="SYNGENTA / RWTH Aachen University"/>
        </authorList>
    </citation>
    <scope>NUCLEOTIDE SEQUENCE</scope>
</reference>
<feature type="region of interest" description="Disordered" evidence="1">
    <location>
        <begin position="84"/>
        <end position="105"/>
    </location>
</feature>
<accession>A0AAV0BM54</accession>
<dbReference type="AlphaFoldDB" id="A0AAV0BM54"/>
<proteinExistence type="predicted"/>
<organism evidence="2 3">
    <name type="scientific">Phakopsora pachyrhizi</name>
    <name type="common">Asian soybean rust disease fungus</name>
    <dbReference type="NCBI Taxonomy" id="170000"/>
    <lineage>
        <taxon>Eukaryota</taxon>
        <taxon>Fungi</taxon>
        <taxon>Dikarya</taxon>
        <taxon>Basidiomycota</taxon>
        <taxon>Pucciniomycotina</taxon>
        <taxon>Pucciniomycetes</taxon>
        <taxon>Pucciniales</taxon>
        <taxon>Phakopsoraceae</taxon>
        <taxon>Phakopsora</taxon>
    </lineage>
</organism>
<evidence type="ECO:0000313" key="2">
    <source>
        <dbReference type="EMBL" id="CAH7687430.1"/>
    </source>
</evidence>
<gene>
    <name evidence="2" type="ORF">PPACK8108_LOCUS22208</name>
</gene>
<evidence type="ECO:0000256" key="1">
    <source>
        <dbReference type="SAM" id="MobiDB-lite"/>
    </source>
</evidence>
<dbReference type="EMBL" id="CALTRL010005871">
    <property type="protein sequence ID" value="CAH7687430.1"/>
    <property type="molecule type" value="Genomic_DNA"/>
</dbReference>